<dbReference type="GO" id="GO:0005737">
    <property type="term" value="C:cytoplasm"/>
    <property type="evidence" value="ECO:0007669"/>
    <property type="project" value="UniProtKB-SubCell"/>
</dbReference>
<sequence length="176" mass="20117">MEEDGLSGQFLSQPLHDLVDTVFRLQSRGWLRRQVWEFAHQMLDLWVGDTIDHFLAAKLRIVRSEETVAKALTWLHKFLWPGGEWMGRANLKKKRPQPVDPNVVKRLLLDRGKQAAVSTLLGKNNYRRGVVDLLDMIQSPTYMKQIGVNVVEAVLVALFPELKGLVMEIRSMGTAQ</sequence>
<comment type="subcellular location">
    <subcellularLocation>
        <location evidence="1">Cytoplasm</location>
    </subcellularLocation>
</comment>
<feature type="domain" description="Sorting nexin C-terminal" evidence="3">
    <location>
        <begin position="30"/>
        <end position="140"/>
    </location>
</feature>
<evidence type="ECO:0000256" key="2">
    <source>
        <dbReference type="ARBA" id="ARBA00022490"/>
    </source>
</evidence>
<dbReference type="PANTHER" id="PTHR22999">
    <property type="entry name" value="PX SERINE/THREONINE KINASE PXK"/>
    <property type="match status" value="1"/>
</dbReference>
<evidence type="ECO:0000313" key="5">
    <source>
        <dbReference type="Proteomes" id="UP001190700"/>
    </source>
</evidence>
<reference evidence="4 5" key="1">
    <citation type="journal article" date="2015" name="Genome Biol. Evol.">
        <title>Comparative Genomics of a Bacterivorous Green Alga Reveals Evolutionary Causalities and Consequences of Phago-Mixotrophic Mode of Nutrition.</title>
        <authorList>
            <person name="Burns J.A."/>
            <person name="Paasch A."/>
            <person name="Narechania A."/>
            <person name="Kim E."/>
        </authorList>
    </citation>
    <scope>NUCLEOTIDE SEQUENCE [LARGE SCALE GENOMIC DNA]</scope>
    <source>
        <strain evidence="4 5">PLY_AMNH</strain>
    </source>
</reference>
<dbReference type="InterPro" id="IPR051837">
    <property type="entry name" value="SortingNexin/PXDomain-PKLike"/>
</dbReference>
<dbReference type="EMBL" id="LGRX02006260">
    <property type="protein sequence ID" value="KAK3277059.1"/>
    <property type="molecule type" value="Genomic_DNA"/>
</dbReference>
<dbReference type="AlphaFoldDB" id="A0AAE0GFB5"/>
<protein>
    <recommendedName>
        <fullName evidence="3">Sorting nexin C-terminal domain-containing protein</fullName>
    </recommendedName>
</protein>
<dbReference type="Pfam" id="PF08628">
    <property type="entry name" value="Nexin_C"/>
    <property type="match status" value="1"/>
</dbReference>
<dbReference type="InterPro" id="IPR013937">
    <property type="entry name" value="Sorting_nexin_C"/>
</dbReference>
<evidence type="ECO:0000313" key="4">
    <source>
        <dbReference type="EMBL" id="KAK3277059.1"/>
    </source>
</evidence>
<accession>A0AAE0GFB5</accession>
<comment type="caution">
    <text evidence="4">The sequence shown here is derived from an EMBL/GenBank/DDBJ whole genome shotgun (WGS) entry which is preliminary data.</text>
</comment>
<dbReference type="PANTHER" id="PTHR22999:SF23">
    <property type="entry name" value="SORTING NEXIN-16"/>
    <property type="match status" value="1"/>
</dbReference>
<evidence type="ECO:0000259" key="3">
    <source>
        <dbReference type="Pfam" id="PF08628"/>
    </source>
</evidence>
<proteinExistence type="predicted"/>
<organism evidence="4 5">
    <name type="scientific">Cymbomonas tetramitiformis</name>
    <dbReference type="NCBI Taxonomy" id="36881"/>
    <lineage>
        <taxon>Eukaryota</taxon>
        <taxon>Viridiplantae</taxon>
        <taxon>Chlorophyta</taxon>
        <taxon>Pyramimonadophyceae</taxon>
        <taxon>Pyramimonadales</taxon>
        <taxon>Pyramimonadaceae</taxon>
        <taxon>Cymbomonas</taxon>
    </lineage>
</organism>
<evidence type="ECO:0000256" key="1">
    <source>
        <dbReference type="ARBA" id="ARBA00004496"/>
    </source>
</evidence>
<gene>
    <name evidence="4" type="ORF">CYMTET_14908</name>
</gene>
<dbReference type="Proteomes" id="UP001190700">
    <property type="component" value="Unassembled WGS sequence"/>
</dbReference>
<keyword evidence="2" id="KW-0963">Cytoplasm</keyword>
<keyword evidence="5" id="KW-1185">Reference proteome</keyword>
<name>A0AAE0GFB5_9CHLO</name>